<proteinExistence type="predicted"/>
<dbReference type="InterPro" id="IPR009057">
    <property type="entry name" value="Homeodomain-like_sf"/>
</dbReference>
<dbReference type="Pfam" id="PF20240">
    <property type="entry name" value="DUF6597"/>
    <property type="match status" value="1"/>
</dbReference>
<dbReference type="InterPro" id="IPR050204">
    <property type="entry name" value="AraC_XylS_family_regulators"/>
</dbReference>
<evidence type="ECO:0000313" key="5">
    <source>
        <dbReference type="EMBL" id="NOU52177.1"/>
    </source>
</evidence>
<evidence type="ECO:0000256" key="1">
    <source>
        <dbReference type="ARBA" id="ARBA00023015"/>
    </source>
</evidence>
<dbReference type="Gene3D" id="1.10.10.60">
    <property type="entry name" value="Homeodomain-like"/>
    <property type="match status" value="1"/>
</dbReference>
<dbReference type="PROSITE" id="PS01124">
    <property type="entry name" value="HTH_ARAC_FAMILY_2"/>
    <property type="match status" value="1"/>
</dbReference>
<dbReference type="Proteomes" id="UP000586305">
    <property type="component" value="Unassembled WGS sequence"/>
</dbReference>
<keyword evidence="2" id="KW-0238">DNA-binding</keyword>
<evidence type="ECO:0000259" key="4">
    <source>
        <dbReference type="PROSITE" id="PS01124"/>
    </source>
</evidence>
<protein>
    <submittedName>
        <fullName evidence="5">AraC family transcriptional regulator</fullName>
    </submittedName>
</protein>
<dbReference type="SMART" id="SM00342">
    <property type="entry name" value="HTH_ARAC"/>
    <property type="match status" value="1"/>
</dbReference>
<dbReference type="InterPro" id="IPR046532">
    <property type="entry name" value="DUF6597"/>
</dbReference>
<evidence type="ECO:0000256" key="2">
    <source>
        <dbReference type="ARBA" id="ARBA00023125"/>
    </source>
</evidence>
<dbReference type="SUPFAM" id="SSF46689">
    <property type="entry name" value="Homeodomain-like"/>
    <property type="match status" value="1"/>
</dbReference>
<name>A0A849VKN9_9GAMM</name>
<evidence type="ECO:0000313" key="6">
    <source>
        <dbReference type="Proteomes" id="UP000586305"/>
    </source>
</evidence>
<dbReference type="PANTHER" id="PTHR46796">
    <property type="entry name" value="HTH-TYPE TRANSCRIPTIONAL ACTIVATOR RHAS-RELATED"/>
    <property type="match status" value="1"/>
</dbReference>
<comment type="caution">
    <text evidence="5">The sequence shown here is derived from an EMBL/GenBank/DDBJ whole genome shotgun (WGS) entry which is preliminary data.</text>
</comment>
<dbReference type="RefSeq" id="WP_171627235.1">
    <property type="nucleotide sequence ID" value="NZ_JABBPG010000008.1"/>
</dbReference>
<dbReference type="AlphaFoldDB" id="A0A849VKN9"/>
<organism evidence="5 6">
    <name type="scientific">Pseudoalteromonas caenipelagi</name>
    <dbReference type="NCBI Taxonomy" id="2726988"/>
    <lineage>
        <taxon>Bacteria</taxon>
        <taxon>Pseudomonadati</taxon>
        <taxon>Pseudomonadota</taxon>
        <taxon>Gammaproteobacteria</taxon>
        <taxon>Alteromonadales</taxon>
        <taxon>Pseudoalteromonadaceae</taxon>
        <taxon>Pseudoalteromonas</taxon>
    </lineage>
</organism>
<dbReference type="PANTHER" id="PTHR46796:SF13">
    <property type="entry name" value="HTH-TYPE TRANSCRIPTIONAL ACTIVATOR RHAS"/>
    <property type="match status" value="1"/>
</dbReference>
<evidence type="ECO:0000256" key="3">
    <source>
        <dbReference type="ARBA" id="ARBA00023163"/>
    </source>
</evidence>
<sequence>MGSGYSFDIYKPKGRLSPYIQAIWVARTAHTLPEPIFQYLNCDGCSGLVFNLGNVIHVDNVALPFGVIAQPISTRTSFVTLPAGSHMVGIRFHPSVGNIIANAQHQQLTLLNPNRIYKTIFSKLIISPTPHAQIVATYRWLCENLPVLSQLPDTLKQSIERIKTSKESKLFGLAPISQRQIERDFKKWLGITPKHFQRVIRVHQTLNVLKANPTLALADVACINGFTDQAHMTRELKYMTKITPRQYRLLITKQ</sequence>
<keyword evidence="1" id="KW-0805">Transcription regulation</keyword>
<feature type="domain" description="HTH araC/xylS-type" evidence="4">
    <location>
        <begin position="149"/>
        <end position="250"/>
    </location>
</feature>
<dbReference type="InterPro" id="IPR018060">
    <property type="entry name" value="HTH_AraC"/>
</dbReference>
<dbReference type="Pfam" id="PF12833">
    <property type="entry name" value="HTH_18"/>
    <property type="match status" value="1"/>
</dbReference>
<dbReference type="EMBL" id="JABBPG010000008">
    <property type="protein sequence ID" value="NOU52177.1"/>
    <property type="molecule type" value="Genomic_DNA"/>
</dbReference>
<keyword evidence="6" id="KW-1185">Reference proteome</keyword>
<accession>A0A849VKN9</accession>
<keyword evidence="3" id="KW-0804">Transcription</keyword>
<gene>
    <name evidence="5" type="ORF">HG263_16735</name>
</gene>
<dbReference type="GO" id="GO:0043565">
    <property type="term" value="F:sequence-specific DNA binding"/>
    <property type="evidence" value="ECO:0007669"/>
    <property type="project" value="InterPro"/>
</dbReference>
<reference evidence="5 6" key="1">
    <citation type="submission" date="2020-04" db="EMBL/GenBank/DDBJ databases">
        <title>Pseudoalteromonas caenipelagi sp. nov., isolated from a tidal flat.</title>
        <authorList>
            <person name="Park S."/>
            <person name="Yoon J.-H."/>
        </authorList>
    </citation>
    <scope>NUCLEOTIDE SEQUENCE [LARGE SCALE GENOMIC DNA]</scope>
    <source>
        <strain evidence="5 6">JBTF-M23</strain>
    </source>
</reference>
<dbReference type="GO" id="GO:0003700">
    <property type="term" value="F:DNA-binding transcription factor activity"/>
    <property type="evidence" value="ECO:0007669"/>
    <property type="project" value="InterPro"/>
</dbReference>